<dbReference type="RefSeq" id="WP_342553239.1">
    <property type="nucleotide sequence ID" value="NZ_CP159992.1"/>
</dbReference>
<sequence length="288" mass="33863">MQENEEVFLLSDQNHVLDKAFELFRICYKQNDWNEAKKIIRHMHKVSENLYKTQQKYGDISPLQLPMKRPLIFYIGYSYLAESIVYQKQGLYEEARSCISHYENLDQYNLSDPESQEEVNRFKIFAKANSYAADLLAGNFEILLEYHNFIKSDDEEVLPGLITILEAANLNNWNVDHILNDHLPHDLEAFASYEDIGNRVYYIKLLFQLALYTFNKKSYHDTINYILEYLAIAVNMDVYREFITNAAMYEKVRKLASTEQQLRYEIIIKGVLTNEKNINSHVLNGNAL</sequence>
<protein>
    <submittedName>
        <fullName evidence="1">DNA-binding protein</fullName>
    </submittedName>
</protein>
<reference evidence="1" key="1">
    <citation type="submission" date="2024-05" db="EMBL/GenBank/DDBJ databases">
        <title>Draft genome assemblies of 36 bacteria isolated from hibernating arctic ground squirrels.</title>
        <authorList>
            <person name="McKee H."/>
            <person name="Mullen L."/>
            <person name="Drown D.M."/>
            <person name="Duddleston K.N."/>
        </authorList>
    </citation>
    <scope>NUCLEOTIDE SEQUENCE</scope>
    <source>
        <strain evidence="1">AN1007</strain>
    </source>
</reference>
<dbReference type="EMBL" id="CP159992">
    <property type="protein sequence ID" value="XCP94916.1"/>
    <property type="molecule type" value="Genomic_DNA"/>
</dbReference>
<organism evidence="1">
    <name type="scientific">Paenibacillus sp. AN1007</name>
    <dbReference type="NCBI Taxonomy" id="3151385"/>
    <lineage>
        <taxon>Bacteria</taxon>
        <taxon>Bacillati</taxon>
        <taxon>Bacillota</taxon>
        <taxon>Bacilli</taxon>
        <taxon>Bacillales</taxon>
        <taxon>Paenibacillaceae</taxon>
        <taxon>Paenibacillus</taxon>
    </lineage>
</organism>
<proteinExistence type="predicted"/>
<keyword evidence="1" id="KW-0238">DNA-binding</keyword>
<name>A0AAU8NEI2_9BACL</name>
<dbReference type="GO" id="GO:0003677">
    <property type="term" value="F:DNA binding"/>
    <property type="evidence" value="ECO:0007669"/>
    <property type="project" value="UniProtKB-KW"/>
</dbReference>
<accession>A0AAU8NEI2</accession>
<dbReference type="AlphaFoldDB" id="A0AAU8NEI2"/>
<gene>
    <name evidence="1" type="ORF">ABXS70_28135</name>
</gene>
<evidence type="ECO:0000313" key="1">
    <source>
        <dbReference type="EMBL" id="XCP94916.1"/>
    </source>
</evidence>